<feature type="modified residue" description="4-aspartylphosphate" evidence="2">
    <location>
        <position position="59"/>
    </location>
</feature>
<dbReference type="PANTHER" id="PTHR44591:SF3">
    <property type="entry name" value="RESPONSE REGULATORY DOMAIN-CONTAINING PROTEIN"/>
    <property type="match status" value="1"/>
</dbReference>
<dbReference type="InterPro" id="IPR001789">
    <property type="entry name" value="Sig_transdc_resp-reg_receiver"/>
</dbReference>
<evidence type="ECO:0000259" key="3">
    <source>
        <dbReference type="PROSITE" id="PS50110"/>
    </source>
</evidence>
<dbReference type="STRING" id="1121022.GCA_000376105_03194"/>
<keyword evidence="5" id="KW-1185">Reference proteome</keyword>
<dbReference type="GO" id="GO:0000160">
    <property type="term" value="P:phosphorelay signal transduction system"/>
    <property type="evidence" value="ECO:0007669"/>
    <property type="project" value="InterPro"/>
</dbReference>
<dbReference type="OrthoDB" id="5456285at2"/>
<evidence type="ECO:0000313" key="5">
    <source>
        <dbReference type="Proteomes" id="UP000017837"/>
    </source>
</evidence>
<dbReference type="SMART" id="SM00448">
    <property type="entry name" value="REC"/>
    <property type="match status" value="1"/>
</dbReference>
<dbReference type="Gene3D" id="3.40.50.2300">
    <property type="match status" value="1"/>
</dbReference>
<name>V4PFP6_9CAUL</name>
<dbReference type="Pfam" id="PF13581">
    <property type="entry name" value="HATPase_c_2"/>
    <property type="match status" value="1"/>
</dbReference>
<dbReference type="SUPFAM" id="SSF52172">
    <property type="entry name" value="CheY-like"/>
    <property type="match status" value="1"/>
</dbReference>
<proteinExistence type="predicted"/>
<dbReference type="Gene3D" id="3.30.565.10">
    <property type="entry name" value="Histidine kinase-like ATPase, C-terminal domain"/>
    <property type="match status" value="1"/>
</dbReference>
<organism evidence="4 5">
    <name type="scientific">Asticcacaulis benevestitus DSM 16100 = ATCC BAA-896</name>
    <dbReference type="NCBI Taxonomy" id="1121022"/>
    <lineage>
        <taxon>Bacteria</taxon>
        <taxon>Pseudomonadati</taxon>
        <taxon>Pseudomonadota</taxon>
        <taxon>Alphaproteobacteria</taxon>
        <taxon>Caulobacterales</taxon>
        <taxon>Caulobacteraceae</taxon>
        <taxon>Asticcacaulis</taxon>
    </lineage>
</organism>
<evidence type="ECO:0000313" key="4">
    <source>
        <dbReference type="EMBL" id="ESQ92802.1"/>
    </source>
</evidence>
<dbReference type="PROSITE" id="PS50110">
    <property type="entry name" value="RESPONSE_REGULATORY"/>
    <property type="match status" value="1"/>
</dbReference>
<dbReference type="InterPro" id="IPR011006">
    <property type="entry name" value="CheY-like_superfamily"/>
</dbReference>
<protein>
    <recommendedName>
        <fullName evidence="3">Response regulatory domain-containing protein</fullName>
    </recommendedName>
</protein>
<accession>V4PFP6</accession>
<dbReference type="InterPro" id="IPR003594">
    <property type="entry name" value="HATPase_dom"/>
</dbReference>
<evidence type="ECO:0000256" key="2">
    <source>
        <dbReference type="PROSITE-ProRule" id="PRU00169"/>
    </source>
</evidence>
<feature type="domain" description="Response regulatory" evidence="3">
    <location>
        <begin position="9"/>
        <end position="126"/>
    </location>
</feature>
<dbReference type="CDD" id="cd16936">
    <property type="entry name" value="HATPase_RsbW-like"/>
    <property type="match status" value="1"/>
</dbReference>
<dbReference type="InterPro" id="IPR050595">
    <property type="entry name" value="Bact_response_regulator"/>
</dbReference>
<dbReference type="Pfam" id="PF00072">
    <property type="entry name" value="Response_reg"/>
    <property type="match status" value="1"/>
</dbReference>
<reference evidence="4 5" key="1">
    <citation type="journal article" date="2014" name="Nature">
        <title>Sequential evolution of bacterial morphology by co-option of a developmental regulator.</title>
        <authorList>
            <person name="Jiang C."/>
            <person name="Brown P.J."/>
            <person name="Ducret A."/>
            <person name="Brun Y.V."/>
        </authorList>
    </citation>
    <scope>NUCLEOTIDE SEQUENCE [LARGE SCALE GENOMIC DNA]</scope>
    <source>
        <strain evidence="4 5">DSM 16100</strain>
    </source>
</reference>
<dbReference type="InterPro" id="IPR036890">
    <property type="entry name" value="HATPase_C_sf"/>
</dbReference>
<dbReference type="eggNOG" id="COG0745">
    <property type="taxonomic scope" value="Bacteria"/>
</dbReference>
<dbReference type="AlphaFoldDB" id="V4PFP6"/>
<evidence type="ECO:0000256" key="1">
    <source>
        <dbReference type="ARBA" id="ARBA00022553"/>
    </source>
</evidence>
<dbReference type="PATRIC" id="fig|1121022.4.peg.1354"/>
<keyword evidence="1 2" id="KW-0597">Phosphoprotein</keyword>
<dbReference type="EMBL" id="AWGB01000010">
    <property type="protein sequence ID" value="ESQ92802.1"/>
    <property type="molecule type" value="Genomic_DNA"/>
</dbReference>
<dbReference type="RefSeq" id="WP_018082865.1">
    <property type="nucleotide sequence ID" value="NZ_AQWM01000019.1"/>
</dbReference>
<dbReference type="PANTHER" id="PTHR44591">
    <property type="entry name" value="STRESS RESPONSE REGULATOR PROTEIN 1"/>
    <property type="match status" value="1"/>
</dbReference>
<dbReference type="Proteomes" id="UP000017837">
    <property type="component" value="Unassembled WGS sequence"/>
</dbReference>
<gene>
    <name evidence="4" type="ORF">ABENE_06790</name>
</gene>
<comment type="caution">
    <text evidence="4">The sequence shown here is derived from an EMBL/GenBank/DDBJ whole genome shotgun (WGS) entry which is preliminary data.</text>
</comment>
<sequence>MSDIFPRPKVLAVDDEAFNLDIIGELLEDAGYEVFQSTDGEAALCMLEDHLDIDVIVLDRMMPRMDGMTCLSRLKDDPRFAHIPVIMQTAAASHEQVRQGIDGGVFYYLTKPYDEAVLVSLVRAALAEGRQKAALKAEVHQNKHIMGLMRGLQFRFRTLSEARALAIFIANCFPTPERVVYGLSELMINAIEHGNLSISYAEKTNLVLNNCWQEEVERRLSLPEQLERYCEISLEAASDKMSVKITDLGEGFDFEKFLDISPERATDPHGRGIATARLISFDTLSYSDSGRTVTCFVNNI</sequence>